<dbReference type="KEGG" id="mten:GWK48_08120"/>
<gene>
    <name evidence="1" type="ORF">GWK48_08120</name>
</gene>
<dbReference type="Proteomes" id="UP000509301">
    <property type="component" value="Chromosome"/>
</dbReference>
<evidence type="ECO:0000313" key="2">
    <source>
        <dbReference type="Proteomes" id="UP000509301"/>
    </source>
</evidence>
<protein>
    <submittedName>
        <fullName evidence="1">Uncharacterized protein</fullName>
    </submittedName>
</protein>
<dbReference type="OrthoDB" id="38890at2157"/>
<name>A0A6N0NWU4_9CREN</name>
<dbReference type="AlphaFoldDB" id="A0A6N0NWU4"/>
<dbReference type="GeneID" id="55641905"/>
<evidence type="ECO:0000313" key="1">
    <source>
        <dbReference type="EMBL" id="QKR00343.1"/>
    </source>
</evidence>
<organism evidence="1 2">
    <name type="scientific">Metallosphaera tengchongensis</name>
    <dbReference type="NCBI Taxonomy" id="1532350"/>
    <lineage>
        <taxon>Archaea</taxon>
        <taxon>Thermoproteota</taxon>
        <taxon>Thermoprotei</taxon>
        <taxon>Sulfolobales</taxon>
        <taxon>Sulfolobaceae</taxon>
        <taxon>Metallosphaera</taxon>
    </lineage>
</organism>
<dbReference type="RefSeq" id="WP_174631242.1">
    <property type="nucleotide sequence ID" value="NZ_CP049074.1"/>
</dbReference>
<accession>A0A6N0NWU4</accession>
<dbReference type="EMBL" id="CP049074">
    <property type="protein sequence ID" value="QKR00343.1"/>
    <property type="molecule type" value="Genomic_DNA"/>
</dbReference>
<proteinExistence type="predicted"/>
<sequence>MDGITAGFMKFKELVKGARAFKMEDQVTFVGFMNASCSQKSKLVDAVLDEVYKYGESFNLTILVLSEDKSRELGSNLGDDITQELLKNLQKEARQRA</sequence>
<reference evidence="1 2" key="1">
    <citation type="submission" date="2020-02" db="EMBL/GenBank/DDBJ databases">
        <title>Comparative genome analysis reveals the metabolism and evolution of the thermophilic archaeal genus Metallosphaera.</title>
        <authorList>
            <person name="Jiang C."/>
        </authorList>
    </citation>
    <scope>NUCLEOTIDE SEQUENCE [LARGE SCALE GENOMIC DNA]</scope>
    <source>
        <strain evidence="1 2">Ric-A</strain>
    </source>
</reference>
<keyword evidence="2" id="KW-1185">Reference proteome</keyword>